<dbReference type="OrthoDB" id="9770795at2"/>
<dbReference type="Gene3D" id="3.30.450.20">
    <property type="entry name" value="PAS domain"/>
    <property type="match status" value="1"/>
</dbReference>
<keyword evidence="5" id="KW-0418">Kinase</keyword>
<dbReference type="InterPro" id="IPR003594">
    <property type="entry name" value="HATPase_dom"/>
</dbReference>
<evidence type="ECO:0000259" key="9">
    <source>
        <dbReference type="PROSITE" id="PS50113"/>
    </source>
</evidence>
<feature type="modified residue" description="4-aspartylphosphate" evidence="6">
    <location>
        <position position="605"/>
    </location>
</feature>
<dbReference type="InterPro" id="IPR004358">
    <property type="entry name" value="Sig_transdc_His_kin-like_C"/>
</dbReference>
<dbReference type="AlphaFoldDB" id="A0A1C9W7Y4"/>
<dbReference type="InterPro" id="IPR000700">
    <property type="entry name" value="PAS-assoc_C"/>
</dbReference>
<dbReference type="InterPro" id="IPR035965">
    <property type="entry name" value="PAS-like_dom_sf"/>
</dbReference>
<dbReference type="SUPFAM" id="SSF55785">
    <property type="entry name" value="PYP-like sensor domain (PAS domain)"/>
    <property type="match status" value="1"/>
</dbReference>
<dbReference type="PATRIC" id="fig|1769779.3.peg.1840"/>
<evidence type="ECO:0000259" key="8">
    <source>
        <dbReference type="PROSITE" id="PS50110"/>
    </source>
</evidence>
<dbReference type="Gene3D" id="1.10.287.130">
    <property type="match status" value="1"/>
</dbReference>
<dbReference type="InterPro" id="IPR036890">
    <property type="entry name" value="HATPase_C_sf"/>
</dbReference>
<reference evidence="11" key="1">
    <citation type="submission" date="2016-01" db="EMBL/GenBank/DDBJ databases">
        <title>Complete genome sequence of Microbulbifer sp. CCB-MM1, a halophile isolated from Matang Mangrove Forest, Perak.</title>
        <authorList>
            <person name="Moh T.H."/>
            <person name="Dinesh B."/>
            <person name="Lau N.-S."/>
            <person name="Go F."/>
            <person name="Alexander Chong S.-C."/>
        </authorList>
    </citation>
    <scope>NUCLEOTIDE SEQUENCE [LARGE SCALE GENOMIC DNA]</scope>
    <source>
        <strain evidence="11">CCB-MM1</strain>
    </source>
</reference>
<dbReference type="PANTHER" id="PTHR43047:SF72">
    <property type="entry name" value="OSMOSENSING HISTIDINE PROTEIN KINASE SLN1"/>
    <property type="match status" value="1"/>
</dbReference>
<keyword evidence="11" id="KW-1185">Reference proteome</keyword>
<accession>A0A1C9W7Y4</accession>
<proteinExistence type="predicted"/>
<dbReference type="Pfam" id="PF02518">
    <property type="entry name" value="HATPase_c"/>
    <property type="match status" value="1"/>
</dbReference>
<evidence type="ECO:0000313" key="10">
    <source>
        <dbReference type="EMBL" id="AOS97267.1"/>
    </source>
</evidence>
<dbReference type="PANTHER" id="PTHR43047">
    <property type="entry name" value="TWO-COMPONENT HISTIDINE PROTEIN KINASE"/>
    <property type="match status" value="1"/>
</dbReference>
<dbReference type="SUPFAM" id="SSF55874">
    <property type="entry name" value="ATPase domain of HSP90 chaperone/DNA topoisomerase II/histidine kinase"/>
    <property type="match status" value="1"/>
</dbReference>
<name>A0A1C9W7Y4_9GAMM</name>
<evidence type="ECO:0000256" key="6">
    <source>
        <dbReference type="PROSITE-ProRule" id="PRU00169"/>
    </source>
</evidence>
<dbReference type="SMART" id="SM00388">
    <property type="entry name" value="HisKA"/>
    <property type="match status" value="1"/>
</dbReference>
<dbReference type="PRINTS" id="PR00344">
    <property type="entry name" value="BCTRLSENSOR"/>
</dbReference>
<dbReference type="InterPro" id="IPR013655">
    <property type="entry name" value="PAS_fold_3"/>
</dbReference>
<dbReference type="PROSITE" id="PS50109">
    <property type="entry name" value="HIS_KIN"/>
    <property type="match status" value="1"/>
</dbReference>
<evidence type="ECO:0000256" key="1">
    <source>
        <dbReference type="ARBA" id="ARBA00000085"/>
    </source>
</evidence>
<dbReference type="GO" id="GO:0009927">
    <property type="term" value="F:histidine phosphotransfer kinase activity"/>
    <property type="evidence" value="ECO:0007669"/>
    <property type="project" value="TreeGrafter"/>
</dbReference>
<dbReference type="CDD" id="cd00130">
    <property type="entry name" value="PAS"/>
    <property type="match status" value="1"/>
</dbReference>
<evidence type="ECO:0000313" key="11">
    <source>
        <dbReference type="Proteomes" id="UP000095672"/>
    </source>
</evidence>
<organism evidence="10 11">
    <name type="scientific">Microbulbifer aggregans</name>
    <dbReference type="NCBI Taxonomy" id="1769779"/>
    <lineage>
        <taxon>Bacteria</taxon>
        <taxon>Pseudomonadati</taxon>
        <taxon>Pseudomonadota</taxon>
        <taxon>Gammaproteobacteria</taxon>
        <taxon>Cellvibrionales</taxon>
        <taxon>Microbulbiferaceae</taxon>
        <taxon>Microbulbifer</taxon>
    </lineage>
</organism>
<dbReference type="InterPro" id="IPR003661">
    <property type="entry name" value="HisK_dim/P_dom"/>
</dbReference>
<dbReference type="Gene3D" id="3.40.50.2300">
    <property type="match status" value="1"/>
</dbReference>
<dbReference type="Pfam" id="PF00512">
    <property type="entry name" value="HisKA"/>
    <property type="match status" value="1"/>
</dbReference>
<evidence type="ECO:0000256" key="4">
    <source>
        <dbReference type="ARBA" id="ARBA00022679"/>
    </source>
</evidence>
<sequence length="666" mass="73725">MSELTPDQVTDAPLQLATPDELDQLDAEQLRSQVQYLQRLLLDVDSGYFEWHPQSGHCRAEGAVWSPFDADAVRALAGLFTGDALALVHSDDRDRLRVLRQRLDGPGGLADATFRAYDSSGRMRWLRIWARSFETQGRDGEQLHFVLGGCADYTESLAGRDASSLPAERALQALAGVGDGLWEWDLRADEVLFDDACWALIGFETSPLDGDSRSSLAQWKRRMLPEDYDRVSQAMQDAVRERIPLDVEYRLWHRDGGIVWLRCRGRLQCNRKDEPLRLLGTLQDVTGSRETFSRVERELESLRGENEHRAGLLFSLSHELRTPLNAILGYSQMVELDHTLNTDQRQRLGEIRRAGQHLLHLVGDVQELARIDTNRVAPAMEAVQPASLVSDCKRLLEPLAETRKVSLIFEPLGWESAYIRVDPVRFKQVVLNLAGNAVKYNQEGGRVVINFAPQSEGWLRLSILDTGKGIPEERRAEVFEPFNRLGAEKSQIEGTGVGLAIAKRLTEAMGGRIDFDSHEDQGSVFWIEFPMIDAPGDVLRLRPEPGSETVFPECNLLVVENRPALLARLRGMLAGAPQVKLLVAADAVEAIFIARSQAVDAVLFDNSLPGMSAADLSGIFSRDPRTEGVRLIEIGGGGSDPVDAALPAEYGPGELARAMEVAGAAT</sequence>
<evidence type="ECO:0000256" key="5">
    <source>
        <dbReference type="ARBA" id="ARBA00022777"/>
    </source>
</evidence>
<evidence type="ECO:0000259" key="7">
    <source>
        <dbReference type="PROSITE" id="PS50109"/>
    </source>
</evidence>
<comment type="catalytic activity">
    <reaction evidence="1">
        <text>ATP + protein L-histidine = ADP + protein N-phospho-L-histidine.</text>
        <dbReference type="EC" id="2.7.13.3"/>
    </reaction>
</comment>
<dbReference type="EC" id="2.7.13.3" evidence="2"/>
<dbReference type="InterPro" id="IPR001789">
    <property type="entry name" value="Sig_transdc_resp-reg_receiver"/>
</dbReference>
<dbReference type="Gene3D" id="3.30.565.10">
    <property type="entry name" value="Histidine kinase-like ATPase, C-terminal domain"/>
    <property type="match status" value="1"/>
</dbReference>
<dbReference type="InterPro" id="IPR011006">
    <property type="entry name" value="CheY-like_superfamily"/>
</dbReference>
<dbReference type="InterPro" id="IPR001610">
    <property type="entry name" value="PAC"/>
</dbReference>
<keyword evidence="3 6" id="KW-0597">Phosphoprotein</keyword>
<dbReference type="Proteomes" id="UP000095672">
    <property type="component" value="Chromosome"/>
</dbReference>
<dbReference type="InterPro" id="IPR005467">
    <property type="entry name" value="His_kinase_dom"/>
</dbReference>
<dbReference type="SUPFAM" id="SSF52172">
    <property type="entry name" value="CheY-like"/>
    <property type="match status" value="1"/>
</dbReference>
<dbReference type="InterPro" id="IPR000014">
    <property type="entry name" value="PAS"/>
</dbReference>
<dbReference type="KEGG" id="micc:AUP74_01836"/>
<evidence type="ECO:0000256" key="2">
    <source>
        <dbReference type="ARBA" id="ARBA00012438"/>
    </source>
</evidence>
<evidence type="ECO:0000256" key="3">
    <source>
        <dbReference type="ARBA" id="ARBA00022553"/>
    </source>
</evidence>
<dbReference type="GO" id="GO:0005886">
    <property type="term" value="C:plasma membrane"/>
    <property type="evidence" value="ECO:0007669"/>
    <property type="project" value="TreeGrafter"/>
</dbReference>
<dbReference type="PROSITE" id="PS50110">
    <property type="entry name" value="RESPONSE_REGULATORY"/>
    <property type="match status" value="1"/>
</dbReference>
<dbReference type="EMBL" id="CP014143">
    <property type="protein sequence ID" value="AOS97267.1"/>
    <property type="molecule type" value="Genomic_DNA"/>
</dbReference>
<dbReference type="SMART" id="SM00086">
    <property type="entry name" value="PAC"/>
    <property type="match status" value="2"/>
</dbReference>
<dbReference type="RefSeq" id="WP_083261108.1">
    <property type="nucleotide sequence ID" value="NZ_CP014143.1"/>
</dbReference>
<dbReference type="GO" id="GO:0000155">
    <property type="term" value="F:phosphorelay sensor kinase activity"/>
    <property type="evidence" value="ECO:0007669"/>
    <property type="project" value="InterPro"/>
</dbReference>
<feature type="domain" description="Histidine kinase" evidence="7">
    <location>
        <begin position="315"/>
        <end position="533"/>
    </location>
</feature>
<dbReference type="Pfam" id="PF08447">
    <property type="entry name" value="PAS_3"/>
    <property type="match status" value="1"/>
</dbReference>
<dbReference type="PROSITE" id="PS50113">
    <property type="entry name" value="PAC"/>
    <property type="match status" value="1"/>
</dbReference>
<dbReference type="STRING" id="1769779.AUP74_01836"/>
<keyword evidence="4 10" id="KW-0808">Transferase</keyword>
<gene>
    <name evidence="10" type="primary">bvgS</name>
    <name evidence="10" type="ORF">AUP74_01836</name>
</gene>
<feature type="domain" description="Response regulatory" evidence="8">
    <location>
        <begin position="555"/>
        <end position="666"/>
    </location>
</feature>
<feature type="domain" description="PAC" evidence="9">
    <location>
        <begin position="245"/>
        <end position="297"/>
    </location>
</feature>
<dbReference type="SMART" id="SM00387">
    <property type="entry name" value="HATPase_c"/>
    <property type="match status" value="1"/>
</dbReference>
<dbReference type="InterPro" id="IPR036097">
    <property type="entry name" value="HisK_dim/P_sf"/>
</dbReference>
<dbReference type="SUPFAM" id="SSF47384">
    <property type="entry name" value="Homodimeric domain of signal transducing histidine kinase"/>
    <property type="match status" value="1"/>
</dbReference>
<protein>
    <recommendedName>
        <fullName evidence="2">histidine kinase</fullName>
        <ecNumber evidence="2">2.7.13.3</ecNumber>
    </recommendedName>
</protein>
<dbReference type="CDD" id="cd00082">
    <property type="entry name" value="HisKA"/>
    <property type="match status" value="1"/>
</dbReference>